<evidence type="ECO:0000256" key="2">
    <source>
        <dbReference type="ARBA" id="ARBA00023136"/>
    </source>
</evidence>
<dbReference type="AlphaFoldDB" id="A0A4V3F770"/>
<dbReference type="Proteomes" id="UP000295341">
    <property type="component" value="Unassembled WGS sequence"/>
</dbReference>
<protein>
    <submittedName>
        <fullName evidence="7">OmpA family protein</fullName>
    </submittedName>
</protein>
<evidence type="ECO:0000313" key="7">
    <source>
        <dbReference type="EMBL" id="TDU32486.1"/>
    </source>
</evidence>
<dbReference type="PRINTS" id="PR01021">
    <property type="entry name" value="OMPADOMAIN"/>
</dbReference>
<dbReference type="PROSITE" id="PS51123">
    <property type="entry name" value="OMPA_2"/>
    <property type="match status" value="1"/>
</dbReference>
<gene>
    <name evidence="7" type="ORF">DFR24_1884</name>
</gene>
<evidence type="ECO:0000256" key="5">
    <source>
        <dbReference type="SAM" id="Phobius"/>
    </source>
</evidence>
<keyword evidence="5" id="KW-0812">Transmembrane</keyword>
<dbReference type="EMBL" id="SOBT01000008">
    <property type="protein sequence ID" value="TDU32486.1"/>
    <property type="molecule type" value="Genomic_DNA"/>
</dbReference>
<dbReference type="OrthoDB" id="9792021at2"/>
<dbReference type="Gene3D" id="3.30.1330.60">
    <property type="entry name" value="OmpA-like domain"/>
    <property type="match status" value="1"/>
</dbReference>
<dbReference type="Pfam" id="PF00691">
    <property type="entry name" value="OmpA"/>
    <property type="match status" value="1"/>
</dbReference>
<feature type="domain" description="OmpA-like" evidence="6">
    <location>
        <begin position="335"/>
        <end position="452"/>
    </location>
</feature>
<keyword evidence="5" id="KW-1133">Transmembrane helix</keyword>
<dbReference type="CDD" id="cd07185">
    <property type="entry name" value="OmpA_C-like"/>
    <property type="match status" value="1"/>
</dbReference>
<keyword evidence="3" id="KW-0998">Cell outer membrane</keyword>
<dbReference type="PANTHER" id="PTHR30329">
    <property type="entry name" value="STATOR ELEMENT OF FLAGELLAR MOTOR COMPLEX"/>
    <property type="match status" value="1"/>
</dbReference>
<sequence>MRPRCGDGPRLLREPADVDAVLLEPIACTANADVALRMRISPFASFRSIRSWMFVFALLLAAPAHAFPGFPAYVSLPPDVLAYDENSLVKEDFAEVEFPLAEGRNVTQRGRHFRSYARWADADNKPAAETWARWWPALKASGWSLQGQAGEAPIYSLKRQAGGIESWLKVSLGDYTSPLLELIEIAGNASVLVLAAPAAKPETVADTDDFPYLRKPEGAVLTGTGHFEMPLDVTVGGVDRETQLVGGGYRVKTYRPPATLSKLDFETRYRQALTKAGWDVKPAADGKPGEGVIVARYAKQGRHLWAVLGRGNDDSDTGLAFKIADLGAEDWSAALRKDCHVALYGVNFDFNQASLRPDSTPVLDKLLAVLRQDAALALEIEGHTDNVGGDPYNLKLSDARAKTVVEWLVKHGIAATRLSARGYGLRQPIADNATDEGRARNRRVELRRRDCVGP</sequence>
<keyword evidence="2 4" id="KW-0472">Membrane</keyword>
<dbReference type="GO" id="GO:0009279">
    <property type="term" value="C:cell outer membrane"/>
    <property type="evidence" value="ECO:0007669"/>
    <property type="project" value="UniProtKB-SubCell"/>
</dbReference>
<dbReference type="SUPFAM" id="SSF103088">
    <property type="entry name" value="OmpA-like"/>
    <property type="match status" value="1"/>
</dbReference>
<evidence type="ECO:0000256" key="3">
    <source>
        <dbReference type="ARBA" id="ARBA00023237"/>
    </source>
</evidence>
<dbReference type="InterPro" id="IPR050330">
    <property type="entry name" value="Bact_OuterMem_StrucFunc"/>
</dbReference>
<dbReference type="InterPro" id="IPR006664">
    <property type="entry name" value="OMP_bac"/>
</dbReference>
<feature type="transmembrane region" description="Helical" evidence="5">
    <location>
        <begin position="52"/>
        <end position="74"/>
    </location>
</feature>
<name>A0A4V3F770_9GAMM</name>
<dbReference type="InterPro" id="IPR036737">
    <property type="entry name" value="OmpA-like_sf"/>
</dbReference>
<dbReference type="RefSeq" id="WP_133880978.1">
    <property type="nucleotide sequence ID" value="NZ_MWIN01000001.1"/>
</dbReference>
<evidence type="ECO:0000256" key="1">
    <source>
        <dbReference type="ARBA" id="ARBA00004442"/>
    </source>
</evidence>
<evidence type="ECO:0000259" key="6">
    <source>
        <dbReference type="PROSITE" id="PS51123"/>
    </source>
</evidence>
<organism evidence="7 8">
    <name type="scientific">Panacagrimonas perspica</name>
    <dbReference type="NCBI Taxonomy" id="381431"/>
    <lineage>
        <taxon>Bacteria</taxon>
        <taxon>Pseudomonadati</taxon>
        <taxon>Pseudomonadota</taxon>
        <taxon>Gammaproteobacteria</taxon>
        <taxon>Nevskiales</taxon>
        <taxon>Nevskiaceae</taxon>
        <taxon>Panacagrimonas</taxon>
    </lineage>
</organism>
<dbReference type="PANTHER" id="PTHR30329:SF21">
    <property type="entry name" value="LIPOPROTEIN YIAD-RELATED"/>
    <property type="match status" value="1"/>
</dbReference>
<keyword evidence="8" id="KW-1185">Reference proteome</keyword>
<accession>A0A4V3F770</accession>
<dbReference type="InterPro" id="IPR006665">
    <property type="entry name" value="OmpA-like"/>
</dbReference>
<reference evidence="7 8" key="1">
    <citation type="submission" date="2019-03" db="EMBL/GenBank/DDBJ databases">
        <title>Genomic Encyclopedia of Type Strains, Phase IV (KMG-IV): sequencing the most valuable type-strain genomes for metagenomic binning, comparative biology and taxonomic classification.</title>
        <authorList>
            <person name="Goeker M."/>
        </authorList>
    </citation>
    <scope>NUCLEOTIDE SEQUENCE [LARGE SCALE GENOMIC DNA]</scope>
    <source>
        <strain evidence="7 8">DSM 26377</strain>
    </source>
</reference>
<proteinExistence type="predicted"/>
<comment type="caution">
    <text evidence="7">The sequence shown here is derived from an EMBL/GenBank/DDBJ whole genome shotgun (WGS) entry which is preliminary data.</text>
</comment>
<evidence type="ECO:0000256" key="4">
    <source>
        <dbReference type="PROSITE-ProRule" id="PRU00473"/>
    </source>
</evidence>
<comment type="subcellular location">
    <subcellularLocation>
        <location evidence="1">Cell outer membrane</location>
    </subcellularLocation>
</comment>
<evidence type="ECO:0000313" key="8">
    <source>
        <dbReference type="Proteomes" id="UP000295341"/>
    </source>
</evidence>